<organism evidence="1 2">
    <name type="scientific">Entomophthora muscae</name>
    <dbReference type="NCBI Taxonomy" id="34485"/>
    <lineage>
        <taxon>Eukaryota</taxon>
        <taxon>Fungi</taxon>
        <taxon>Fungi incertae sedis</taxon>
        <taxon>Zoopagomycota</taxon>
        <taxon>Entomophthoromycotina</taxon>
        <taxon>Entomophthoromycetes</taxon>
        <taxon>Entomophthorales</taxon>
        <taxon>Entomophthoraceae</taxon>
        <taxon>Entomophthora</taxon>
    </lineage>
</organism>
<dbReference type="EMBL" id="QTSX02002753">
    <property type="protein sequence ID" value="KAJ9075116.1"/>
    <property type="molecule type" value="Genomic_DNA"/>
</dbReference>
<reference evidence="1" key="1">
    <citation type="submission" date="2022-04" db="EMBL/GenBank/DDBJ databases">
        <title>Genome of the entomopathogenic fungus Entomophthora muscae.</title>
        <authorList>
            <person name="Elya C."/>
            <person name="Lovett B.R."/>
            <person name="Lee E."/>
            <person name="Macias A.M."/>
            <person name="Hajek A.E."/>
            <person name="De Bivort B.L."/>
            <person name="Kasson M.T."/>
            <person name="De Fine Licht H.H."/>
            <person name="Stajich J.E."/>
        </authorList>
    </citation>
    <scope>NUCLEOTIDE SEQUENCE</scope>
    <source>
        <strain evidence="1">Berkeley</strain>
    </source>
</reference>
<evidence type="ECO:0000313" key="2">
    <source>
        <dbReference type="Proteomes" id="UP001165960"/>
    </source>
</evidence>
<proteinExistence type="predicted"/>
<dbReference type="Proteomes" id="UP001165960">
    <property type="component" value="Unassembled WGS sequence"/>
</dbReference>
<keyword evidence="2" id="KW-1185">Reference proteome</keyword>
<name>A0ACC2TL71_9FUNG</name>
<sequence length="133" mass="14666">MTTPSSWSLAMTQDTLWGLVDRNPTLLLGHHHSQTCADILTLGLIGGFSLQRLSLRKTWAGGPLVHGASPQESRVRIQIPLLGPVFQGERIVNPDTIPFFPQEPSLLVLLVQIELDNFLGISQVAQRFPSTFL</sequence>
<accession>A0ACC2TL71</accession>
<protein>
    <submittedName>
        <fullName evidence="1">Uncharacterized protein</fullName>
    </submittedName>
</protein>
<gene>
    <name evidence="1" type="ORF">DSO57_1039276</name>
</gene>
<evidence type="ECO:0000313" key="1">
    <source>
        <dbReference type="EMBL" id="KAJ9075116.1"/>
    </source>
</evidence>
<comment type="caution">
    <text evidence="1">The sequence shown here is derived from an EMBL/GenBank/DDBJ whole genome shotgun (WGS) entry which is preliminary data.</text>
</comment>